<organism evidence="10 11">
    <name type="scientific">Gulosibacter macacae</name>
    <dbReference type="NCBI Taxonomy" id="2488791"/>
    <lineage>
        <taxon>Bacteria</taxon>
        <taxon>Bacillati</taxon>
        <taxon>Actinomycetota</taxon>
        <taxon>Actinomycetes</taxon>
        <taxon>Micrococcales</taxon>
        <taxon>Microbacteriaceae</taxon>
        <taxon>Gulosibacter</taxon>
    </lineage>
</organism>
<feature type="transmembrane region" description="Helical" evidence="8">
    <location>
        <begin position="297"/>
        <end position="322"/>
    </location>
</feature>
<keyword evidence="2 8" id="KW-0813">Transport</keyword>
<feature type="transmembrane region" description="Helical" evidence="8">
    <location>
        <begin position="429"/>
        <end position="450"/>
    </location>
</feature>
<evidence type="ECO:0000256" key="7">
    <source>
        <dbReference type="ARBA" id="ARBA00023136"/>
    </source>
</evidence>
<dbReference type="GO" id="GO:0005886">
    <property type="term" value="C:plasma membrane"/>
    <property type="evidence" value="ECO:0007669"/>
    <property type="project" value="UniProtKB-SubCell"/>
</dbReference>
<keyword evidence="11" id="KW-1185">Reference proteome</keyword>
<dbReference type="InterPro" id="IPR035906">
    <property type="entry name" value="MetI-like_sf"/>
</dbReference>
<feature type="transmembrane region" description="Helical" evidence="8">
    <location>
        <begin position="205"/>
        <end position="227"/>
    </location>
</feature>
<protein>
    <submittedName>
        <fullName evidence="10">Iron ABC transporter permease</fullName>
    </submittedName>
</protein>
<evidence type="ECO:0000256" key="2">
    <source>
        <dbReference type="ARBA" id="ARBA00022448"/>
    </source>
</evidence>
<feature type="transmembrane region" description="Helical" evidence="8">
    <location>
        <begin position="532"/>
        <end position="552"/>
    </location>
</feature>
<dbReference type="GO" id="GO:0055085">
    <property type="term" value="P:transmembrane transport"/>
    <property type="evidence" value="ECO:0007669"/>
    <property type="project" value="InterPro"/>
</dbReference>
<accession>A0A3P3VSU0</accession>
<feature type="transmembrane region" description="Helical" evidence="8">
    <location>
        <begin position="402"/>
        <end position="423"/>
    </location>
</feature>
<dbReference type="RefSeq" id="WP_124973518.1">
    <property type="nucleotide sequence ID" value="NZ_RQVS01000015.1"/>
</dbReference>
<evidence type="ECO:0000256" key="5">
    <source>
        <dbReference type="ARBA" id="ARBA00022692"/>
    </source>
</evidence>
<evidence type="ECO:0000256" key="1">
    <source>
        <dbReference type="ARBA" id="ARBA00004429"/>
    </source>
</evidence>
<evidence type="ECO:0000259" key="9">
    <source>
        <dbReference type="PROSITE" id="PS50928"/>
    </source>
</evidence>
<feature type="transmembrane region" description="Helical" evidence="8">
    <location>
        <begin position="255"/>
        <end position="276"/>
    </location>
</feature>
<keyword evidence="6 8" id="KW-1133">Transmembrane helix</keyword>
<keyword evidence="4" id="KW-0997">Cell inner membrane</keyword>
<dbReference type="Proteomes" id="UP000274391">
    <property type="component" value="Unassembled WGS sequence"/>
</dbReference>
<feature type="domain" description="ABC transmembrane type-1" evidence="9">
    <location>
        <begin position="356"/>
        <end position="553"/>
    </location>
</feature>
<feature type="transmembrane region" description="Helical" evidence="8">
    <location>
        <begin position="21"/>
        <end position="44"/>
    </location>
</feature>
<dbReference type="InterPro" id="IPR000515">
    <property type="entry name" value="MetI-like"/>
</dbReference>
<feature type="transmembrane region" description="Helical" evidence="8">
    <location>
        <begin position="482"/>
        <end position="509"/>
    </location>
</feature>
<comment type="similarity">
    <text evidence="8">Belongs to the binding-protein-dependent transport system permease family.</text>
</comment>
<evidence type="ECO:0000313" key="11">
    <source>
        <dbReference type="Proteomes" id="UP000274391"/>
    </source>
</evidence>
<dbReference type="Gene3D" id="1.10.3720.10">
    <property type="entry name" value="MetI-like"/>
    <property type="match status" value="2"/>
</dbReference>
<evidence type="ECO:0000256" key="6">
    <source>
        <dbReference type="ARBA" id="ARBA00022989"/>
    </source>
</evidence>
<dbReference type="CDD" id="cd06261">
    <property type="entry name" value="TM_PBP2"/>
    <property type="match status" value="2"/>
</dbReference>
<evidence type="ECO:0000313" key="10">
    <source>
        <dbReference type="EMBL" id="RRJ85862.1"/>
    </source>
</evidence>
<dbReference type="AlphaFoldDB" id="A0A3P3VSU0"/>
<dbReference type="PANTHER" id="PTHR43357:SF4">
    <property type="entry name" value="INNER MEMBRANE ABC TRANSPORTER PERMEASE PROTEIN YDCV"/>
    <property type="match status" value="1"/>
</dbReference>
<dbReference type="EMBL" id="RQVS01000015">
    <property type="protein sequence ID" value="RRJ85862.1"/>
    <property type="molecule type" value="Genomic_DNA"/>
</dbReference>
<evidence type="ECO:0000256" key="4">
    <source>
        <dbReference type="ARBA" id="ARBA00022519"/>
    </source>
</evidence>
<comment type="subcellular location">
    <subcellularLocation>
        <location evidence="1">Cell inner membrane</location>
        <topology evidence="1">Multi-pass membrane protein</topology>
    </subcellularLocation>
    <subcellularLocation>
        <location evidence="8">Cell membrane</location>
        <topology evidence="8">Multi-pass membrane protein</topology>
    </subcellularLocation>
</comment>
<gene>
    <name evidence="10" type="ORF">EG850_11225</name>
</gene>
<proteinExistence type="inferred from homology"/>
<feature type="transmembrane region" description="Helical" evidence="8">
    <location>
        <begin position="116"/>
        <end position="137"/>
    </location>
</feature>
<feature type="transmembrane region" description="Helical" evidence="8">
    <location>
        <begin position="82"/>
        <end position="104"/>
    </location>
</feature>
<sequence>MTPITRVTTPHVDHGRRAPKLAAPVAWSLAVIIPVAFLAVFFLWPVGSMLWRGVSDAGTGDGGAFGEVLTQARTWRILGQTLWLALAGTAGAVLLGTPGAYVLYRCRFPGRNLLRAVATMPFVLPTVVVGVAFRALLADRGPLGFLGLDGTTTAVVLAMVFFNFSVVVRTVGPLWASLDPRSAEAARTLGASPLRAFTTVTLPQLVPAIASAASIVFLFCSTAFGIVQTLGRPGGGTLETEIYVQTTTLLDLRTAAALSCLQFLIVVVAVLVANRLRRGTETALRMRDATTHPLGRADMPAFALTLLVIGGLIIAPLVALALRALASRDGFGFGNFALLATSGSGFAGGTTMLEALDHSVRIAIDATWISLAIGVPLALALSRRAGAKWARRQRILDGAIMLPLGVSAVTVGFGFVISLQVAWPEVARSGLLVPFAQAVVALPLVIRVLVPALRAIDPRQREVAATLGAGPGRILRTIDGPVLARGIGTAAGFAFAMSLGEFGATSFLARPDYLTLPVLIVRVLGRPGADNYGMAMAAATLLALVTAGVMMLSERLRPRGSGGDLW</sequence>
<evidence type="ECO:0000256" key="3">
    <source>
        <dbReference type="ARBA" id="ARBA00022475"/>
    </source>
</evidence>
<dbReference type="Pfam" id="PF00528">
    <property type="entry name" value="BPD_transp_1"/>
    <property type="match status" value="1"/>
</dbReference>
<evidence type="ECO:0000256" key="8">
    <source>
        <dbReference type="RuleBase" id="RU363032"/>
    </source>
</evidence>
<keyword evidence="5 8" id="KW-0812">Transmembrane</keyword>
<reference evidence="10 11" key="1">
    <citation type="submission" date="2018-11" db="EMBL/GenBank/DDBJ databases">
        <title>YIM 102482-1 draft genome.</title>
        <authorList>
            <person name="Li G."/>
            <person name="Jiang Y."/>
        </authorList>
    </citation>
    <scope>NUCLEOTIDE SEQUENCE [LARGE SCALE GENOMIC DNA]</scope>
    <source>
        <strain evidence="10 11">YIM 102482-1</strain>
    </source>
</reference>
<keyword evidence="3" id="KW-1003">Cell membrane</keyword>
<feature type="transmembrane region" description="Helical" evidence="8">
    <location>
        <begin position="143"/>
        <end position="168"/>
    </location>
</feature>
<feature type="domain" description="ABC transmembrane type-1" evidence="9">
    <location>
        <begin position="78"/>
        <end position="273"/>
    </location>
</feature>
<keyword evidence="7 8" id="KW-0472">Membrane</keyword>
<comment type="caution">
    <text evidence="10">The sequence shown here is derived from an EMBL/GenBank/DDBJ whole genome shotgun (WGS) entry which is preliminary data.</text>
</comment>
<dbReference type="OrthoDB" id="9804629at2"/>
<dbReference type="SUPFAM" id="SSF161098">
    <property type="entry name" value="MetI-like"/>
    <property type="match status" value="2"/>
</dbReference>
<name>A0A3P3VSU0_9MICO</name>
<dbReference type="PROSITE" id="PS50928">
    <property type="entry name" value="ABC_TM1"/>
    <property type="match status" value="2"/>
</dbReference>
<dbReference type="PANTHER" id="PTHR43357">
    <property type="entry name" value="INNER MEMBRANE ABC TRANSPORTER PERMEASE PROTEIN YDCV"/>
    <property type="match status" value="1"/>
</dbReference>
<feature type="transmembrane region" description="Helical" evidence="8">
    <location>
        <begin position="362"/>
        <end position="381"/>
    </location>
</feature>